<feature type="compositionally biased region" description="Polar residues" evidence="1">
    <location>
        <begin position="253"/>
        <end position="263"/>
    </location>
</feature>
<feature type="compositionally biased region" description="Basic and acidic residues" evidence="1">
    <location>
        <begin position="480"/>
        <end position="502"/>
    </location>
</feature>
<reference evidence="3 4" key="1">
    <citation type="submission" date="2020-02" db="EMBL/GenBank/DDBJ databases">
        <authorList>
            <person name="Hogendoorn C."/>
        </authorList>
    </citation>
    <scope>NUCLEOTIDE SEQUENCE [LARGE SCALE GENOMIC DNA]</scope>
    <source>
        <strain evidence="3">METHB21</strain>
    </source>
</reference>
<evidence type="ECO:0000256" key="1">
    <source>
        <dbReference type="SAM" id="MobiDB-lite"/>
    </source>
</evidence>
<evidence type="ECO:0000259" key="2">
    <source>
        <dbReference type="Pfam" id="PF18821"/>
    </source>
</evidence>
<feature type="region of interest" description="Disordered" evidence="1">
    <location>
        <begin position="390"/>
        <end position="411"/>
    </location>
</feature>
<evidence type="ECO:0000313" key="4">
    <source>
        <dbReference type="Proteomes" id="UP000494216"/>
    </source>
</evidence>
<name>A0A8S0XSH2_9GAMM</name>
<feature type="region of interest" description="Disordered" evidence="1">
    <location>
        <begin position="238"/>
        <end position="272"/>
    </location>
</feature>
<proteinExistence type="predicted"/>
<dbReference type="EMBL" id="CADCXN010000057">
    <property type="protein sequence ID" value="CAA9890762.1"/>
    <property type="molecule type" value="Genomic_DNA"/>
</dbReference>
<dbReference type="InterPro" id="IPR040677">
    <property type="entry name" value="LPD7"/>
</dbReference>
<sequence>MDKQIRNTSGNLAQTLDDRLTNDLSKAQHRFGVQDPFTDAKYLLKTANEMIAKADELGFTRFQGYTADREVSQISKQNGVWTRDDGKTLDQIQAGIDQDSLKEILSRAELRKQAGQDVGENTDRKLALADATTFLRIQDPALQEQAAVVMSSQTQEYPNYKMGLEVAYSGYVRNPPKISPIAEKVAALAEAADTNKQAAIDPAALERVANNRARDTAQAKEALGLNVVEPNIEKERQQLAGAEEEKRQAWLQKASNNQQSQPKPTEGGNKVESDEIFTATQDIKPLIPPEIEKQYLRVGDKFYHPKNTGYVAFEDKGNKLETTSNSEGIAENMVRIAEARGWDEIKVSGSETFRREVWLEAAARGMHIKGYSPSEQDKAELMKRTGDLNKNKIEPENKPVRARENEQESHNKKMADAFANKTPIDAVKQYPELAGAAAAAAAIDKKAQADGLSPAQREIVASRVRQNVVNSIEKGNVPEVKIKQDREVNRSKSKQEDREHSR</sequence>
<keyword evidence="4" id="KW-1185">Reference proteome</keyword>
<accession>A0A8S0XSH2</accession>
<dbReference type="AlphaFoldDB" id="A0A8S0XSH2"/>
<evidence type="ECO:0000313" key="3">
    <source>
        <dbReference type="EMBL" id="CAA9890762.1"/>
    </source>
</evidence>
<protein>
    <recommendedName>
        <fullName evidence="2">Large polyvalent protein-associated domain-containing protein</fullName>
    </recommendedName>
</protein>
<organism evidence="3 4">
    <name type="scientific">Candidatus Methylobacter favarea</name>
    <dbReference type="NCBI Taxonomy" id="2707345"/>
    <lineage>
        <taxon>Bacteria</taxon>
        <taxon>Pseudomonadati</taxon>
        <taxon>Pseudomonadota</taxon>
        <taxon>Gammaproteobacteria</taxon>
        <taxon>Methylococcales</taxon>
        <taxon>Methylococcaceae</taxon>
        <taxon>Methylobacter</taxon>
    </lineage>
</organism>
<comment type="caution">
    <text evidence="3">The sequence shown here is derived from an EMBL/GenBank/DDBJ whole genome shotgun (WGS) entry which is preliminary data.</text>
</comment>
<feature type="region of interest" description="Disordered" evidence="1">
    <location>
        <begin position="474"/>
        <end position="502"/>
    </location>
</feature>
<dbReference type="Proteomes" id="UP000494216">
    <property type="component" value="Unassembled WGS sequence"/>
</dbReference>
<feature type="compositionally biased region" description="Basic and acidic residues" evidence="1">
    <location>
        <begin position="238"/>
        <end position="248"/>
    </location>
</feature>
<dbReference type="Pfam" id="PF18821">
    <property type="entry name" value="LPD7"/>
    <property type="match status" value="1"/>
</dbReference>
<gene>
    <name evidence="3" type="ORF">METHB2_290009</name>
</gene>
<dbReference type="RefSeq" id="WP_174625672.1">
    <property type="nucleotide sequence ID" value="NZ_CADCXN010000057.1"/>
</dbReference>
<feature type="domain" description="Large polyvalent protein-associated" evidence="2">
    <location>
        <begin position="290"/>
        <end position="382"/>
    </location>
</feature>